<feature type="domain" description="PDZ" evidence="2">
    <location>
        <begin position="313"/>
        <end position="346"/>
    </location>
</feature>
<name>A0A6N2FMK6_9BACI</name>
<dbReference type="AlphaFoldDB" id="A0A6N2FMK6"/>
<dbReference type="Proteomes" id="UP000185604">
    <property type="component" value="Unassembled WGS sequence"/>
</dbReference>
<feature type="transmembrane region" description="Helical" evidence="1">
    <location>
        <begin position="216"/>
        <end position="236"/>
    </location>
</feature>
<reference evidence="3 4" key="1">
    <citation type="journal article" date="2016" name="Front. Microbiol.">
        <title>High-Level Heat Resistance of Spores of Bacillus amyloliquefaciens and Bacillus licheniformis Results from the Presence of a spoVA Operon in a Tn1546 Transposon.</title>
        <authorList>
            <person name="Berendsen E.M."/>
            <person name="Koning R.A."/>
            <person name="Boekhorst J."/>
            <person name="de Jong A."/>
            <person name="Kuipers O.P."/>
            <person name="Wells-Bennik M.H."/>
        </authorList>
    </citation>
    <scope>NUCLEOTIDE SEQUENCE [LARGE SCALE GENOMIC DNA]</scope>
    <source>
        <strain evidence="3 4">B4121</strain>
    </source>
</reference>
<feature type="transmembrane region" description="Helical" evidence="1">
    <location>
        <begin position="25"/>
        <end position="46"/>
    </location>
</feature>
<feature type="transmembrane region" description="Helical" evidence="1">
    <location>
        <begin position="91"/>
        <end position="108"/>
    </location>
</feature>
<keyword evidence="1" id="KW-0812">Transmembrane</keyword>
<dbReference type="SMART" id="SM00228">
    <property type="entry name" value="PDZ"/>
    <property type="match status" value="1"/>
</dbReference>
<protein>
    <submittedName>
        <fullName evidence="3">Cell division topological determinant MinJ</fullName>
    </submittedName>
</protein>
<evidence type="ECO:0000313" key="3">
    <source>
        <dbReference type="EMBL" id="OLF98806.1"/>
    </source>
</evidence>
<keyword evidence="3" id="KW-0132">Cell division</keyword>
<keyword evidence="1" id="KW-0472">Membrane</keyword>
<dbReference type="InterPro" id="IPR041489">
    <property type="entry name" value="PDZ_6"/>
</dbReference>
<proteinExistence type="predicted"/>
<dbReference type="GO" id="GO:0051301">
    <property type="term" value="P:cell division"/>
    <property type="evidence" value="ECO:0007669"/>
    <property type="project" value="UniProtKB-KW"/>
</dbReference>
<dbReference type="Gene3D" id="2.30.42.10">
    <property type="match status" value="1"/>
</dbReference>
<keyword evidence="1" id="KW-1133">Transmembrane helix</keyword>
<gene>
    <name evidence="3" type="ORF">B4121_0333</name>
</gene>
<dbReference type="SUPFAM" id="SSF50156">
    <property type="entry name" value="PDZ domain-like"/>
    <property type="match status" value="1"/>
</dbReference>
<feature type="transmembrane region" description="Helical" evidence="1">
    <location>
        <begin position="149"/>
        <end position="171"/>
    </location>
</feature>
<evidence type="ECO:0000313" key="4">
    <source>
        <dbReference type="Proteomes" id="UP000185604"/>
    </source>
</evidence>
<dbReference type="PROSITE" id="PS50106">
    <property type="entry name" value="PDZ"/>
    <property type="match status" value="1"/>
</dbReference>
<dbReference type="InterPro" id="IPR001478">
    <property type="entry name" value="PDZ"/>
</dbReference>
<dbReference type="Pfam" id="PF17820">
    <property type="entry name" value="PDZ_6"/>
    <property type="match status" value="1"/>
</dbReference>
<dbReference type="RefSeq" id="WP_080131513.1">
    <property type="nucleotide sequence ID" value="NZ_AP023088.1"/>
</dbReference>
<accession>A0A6N2FMK6</accession>
<dbReference type="EMBL" id="LKPO01000001">
    <property type="protein sequence ID" value="OLF98806.1"/>
    <property type="molecule type" value="Genomic_DNA"/>
</dbReference>
<sequence length="411" mass="44792">MAEAVNVPLSVEESLIELLKGAGLFFLHPLFYFMMIMSLAYGYARIKRERKTFHTRIEDIYDEFKFTYSKGLLAGLVLSIVSFGLGLYLPMGMLVLIAAVSVAAALTFRQSLLSAAYTLGVSIVAGLCIEYTGFGALDALLPQLSLANWPAAAVLLGLLLVAEGVLVYKTAHIKTSPAIVMSKRGLPIGQQIAGRTWLLPLFILIPGHAIESSVPWWPVLSFNGGFELLWIPYFIGFGQRVQGSLPIESIKITAKRISVLGIIILLLAAGSVWWTPLAALAAGAAIAGRAFLSWKQRMNDNSAPFHFSKRDQGLVVLGIIPNTPAADLGLKIGEIITKVNGISVKNAADFYEALQKNRAFFKLEVVGLNNEIRFEQRASYEGEHHELGIIFVKEEDAAMKHAEAAASQETE</sequence>
<keyword evidence="3" id="KW-0131">Cell cycle</keyword>
<feature type="transmembrane region" description="Helical" evidence="1">
    <location>
        <begin position="192"/>
        <end position="210"/>
    </location>
</feature>
<organism evidence="3 4">
    <name type="scientific">Bacillus paralicheniformis</name>
    <dbReference type="NCBI Taxonomy" id="1648923"/>
    <lineage>
        <taxon>Bacteria</taxon>
        <taxon>Bacillati</taxon>
        <taxon>Bacillota</taxon>
        <taxon>Bacilli</taxon>
        <taxon>Bacillales</taxon>
        <taxon>Bacillaceae</taxon>
        <taxon>Bacillus</taxon>
    </lineage>
</organism>
<feature type="transmembrane region" description="Helical" evidence="1">
    <location>
        <begin position="115"/>
        <end position="137"/>
    </location>
</feature>
<evidence type="ECO:0000259" key="2">
    <source>
        <dbReference type="PROSITE" id="PS50106"/>
    </source>
</evidence>
<evidence type="ECO:0000256" key="1">
    <source>
        <dbReference type="SAM" id="Phobius"/>
    </source>
</evidence>
<dbReference type="InterPro" id="IPR036034">
    <property type="entry name" value="PDZ_sf"/>
</dbReference>
<feature type="transmembrane region" description="Helical" evidence="1">
    <location>
        <begin position="257"/>
        <end position="274"/>
    </location>
</feature>
<comment type="caution">
    <text evidence="3">The sequence shown here is derived from an EMBL/GenBank/DDBJ whole genome shotgun (WGS) entry which is preliminary data.</text>
</comment>
<feature type="transmembrane region" description="Helical" evidence="1">
    <location>
        <begin position="67"/>
        <end position="85"/>
    </location>
</feature>